<protein>
    <submittedName>
        <fullName evidence="2">Uncharacterized protein</fullName>
    </submittedName>
</protein>
<evidence type="ECO:0000313" key="2">
    <source>
        <dbReference type="EMBL" id="AKT41596.1"/>
    </source>
</evidence>
<feature type="region of interest" description="Disordered" evidence="1">
    <location>
        <begin position="205"/>
        <end position="239"/>
    </location>
</feature>
<evidence type="ECO:0000313" key="3">
    <source>
        <dbReference type="Proteomes" id="UP000067626"/>
    </source>
</evidence>
<dbReference type="OrthoDB" id="5506901at2"/>
<name>A0A0K1ELC0_CHOCO</name>
<dbReference type="RefSeq" id="WP_156338925.1">
    <property type="nucleotide sequence ID" value="NZ_CP012159.1"/>
</dbReference>
<dbReference type="Proteomes" id="UP000067626">
    <property type="component" value="Chromosome"/>
</dbReference>
<proteinExistence type="predicted"/>
<organism evidence="2 3">
    <name type="scientific">Chondromyces crocatus</name>
    <dbReference type="NCBI Taxonomy" id="52"/>
    <lineage>
        <taxon>Bacteria</taxon>
        <taxon>Pseudomonadati</taxon>
        <taxon>Myxococcota</taxon>
        <taxon>Polyangia</taxon>
        <taxon>Polyangiales</taxon>
        <taxon>Polyangiaceae</taxon>
        <taxon>Chondromyces</taxon>
    </lineage>
</organism>
<dbReference type="AlphaFoldDB" id="A0A0K1ELC0"/>
<feature type="compositionally biased region" description="Basic and acidic residues" evidence="1">
    <location>
        <begin position="211"/>
        <end position="235"/>
    </location>
</feature>
<sequence length="479" mass="51002">MLQSDDLASPLGTRVLAQVGQGPSVVRGLCSDGSSRLLVARLCAHLLLGVAGAAATFTFSPPILAQSEEAKSIAVHIEGPDGDSMNAAIQAIVPETLQVVDPDTFTSALKKAGVRPPLGKAISDERQRKRVLPKIRKALDAAGIEAVVLGLMRKVGARKELYLVYVDRGSDELPIDEPIALRGNEADHLRSIDATLGPVLRDLAPAATMPEKIEPEEKPKEEPDEKKDEKKDEPVGARPKNQVGTALFVIDGGLELGGRWFNYSEPLTENIRPYSVFGAPLINLGGELYPFAGTGVPFIKDLGLTVSFARALGLSSAEEGGESVGTTYQRFDIGLRERIRLGSNDQSAILGIGAGLRLQTFGYENTDIDGLLPDVSYTLVRLGLDLRAPVGPVALLAGFDFFIPMSSGLVYEQFTDPSVLGIALGGGVAIPISSGLEARVRLDYSRFFSSFTPARGDRFIAGGAVDEYLGIRLGAAYAY</sequence>
<dbReference type="STRING" id="52.CMC5_058030"/>
<gene>
    <name evidence="2" type="ORF">CMC5_058030</name>
</gene>
<reference evidence="2 3" key="1">
    <citation type="submission" date="2015-07" db="EMBL/GenBank/DDBJ databases">
        <title>Genome analysis of myxobacterium Chondromyces crocatus Cm c5 reveals a high potential for natural compound synthesis and the genetic basis for the loss of fruiting body formation.</title>
        <authorList>
            <person name="Zaburannyi N."/>
            <person name="Bunk B."/>
            <person name="Maier J."/>
            <person name="Overmann J."/>
            <person name="Mueller R."/>
        </authorList>
    </citation>
    <scope>NUCLEOTIDE SEQUENCE [LARGE SCALE GENOMIC DNA]</scope>
    <source>
        <strain evidence="2 3">Cm c5</strain>
    </source>
</reference>
<accession>A0A0K1ELC0</accession>
<dbReference type="KEGG" id="ccro:CMC5_058030"/>
<dbReference type="EMBL" id="CP012159">
    <property type="protein sequence ID" value="AKT41596.1"/>
    <property type="molecule type" value="Genomic_DNA"/>
</dbReference>
<keyword evidence="3" id="KW-1185">Reference proteome</keyword>
<evidence type="ECO:0000256" key="1">
    <source>
        <dbReference type="SAM" id="MobiDB-lite"/>
    </source>
</evidence>